<feature type="compositionally biased region" description="Basic residues" evidence="1">
    <location>
        <begin position="12"/>
        <end position="24"/>
    </location>
</feature>
<sequence>MSCCLSPLFAKKSKRSRRKAKKNLTHNDGNPVHESITALNDAAGVPAEQQYNPGLNYIPRQVEPDAESENENGNFEQMLEADQRNADRPEAQIPTASHAKTNNANIFEIQNCRIGQVGNNNSTTSYHITNNEYMTPNTEFGDDQNRNQGERHNTTANDSFEVDNVNNNPADEEHSPGMNTFPDNHAKSDSSLLASIEKNCILDLKNDVEDSSSALSGQNQTTTSDDNSSSFTHNLNKERSFSSTWFWRIFGYGPPTEDGPEFIEMRNL</sequence>
<protein>
    <submittedName>
        <fullName evidence="2">Uncharacterized protein</fullName>
    </submittedName>
</protein>
<accession>A0ABP0GSP7</accession>
<feature type="compositionally biased region" description="Low complexity" evidence="1">
    <location>
        <begin position="218"/>
        <end position="232"/>
    </location>
</feature>
<evidence type="ECO:0000256" key="1">
    <source>
        <dbReference type="SAM" id="MobiDB-lite"/>
    </source>
</evidence>
<feature type="region of interest" description="Disordered" evidence="1">
    <location>
        <begin position="211"/>
        <end position="232"/>
    </location>
</feature>
<dbReference type="EMBL" id="CAWYQH010000141">
    <property type="protein sequence ID" value="CAK8694766.1"/>
    <property type="molecule type" value="Genomic_DNA"/>
</dbReference>
<reference evidence="2 3" key="1">
    <citation type="submission" date="2024-02" db="EMBL/GenBank/DDBJ databases">
        <authorList>
            <person name="Daric V."/>
            <person name="Darras S."/>
        </authorList>
    </citation>
    <scope>NUCLEOTIDE SEQUENCE [LARGE SCALE GENOMIC DNA]</scope>
</reference>
<name>A0ABP0GSP7_CLALP</name>
<comment type="caution">
    <text evidence="2">The sequence shown here is derived from an EMBL/GenBank/DDBJ whole genome shotgun (WGS) entry which is preliminary data.</text>
</comment>
<keyword evidence="3" id="KW-1185">Reference proteome</keyword>
<evidence type="ECO:0000313" key="3">
    <source>
        <dbReference type="Proteomes" id="UP001642483"/>
    </source>
</evidence>
<feature type="region of interest" description="Disordered" evidence="1">
    <location>
        <begin position="132"/>
        <end position="186"/>
    </location>
</feature>
<organism evidence="2 3">
    <name type="scientific">Clavelina lepadiformis</name>
    <name type="common">Light-bulb sea squirt</name>
    <name type="synonym">Ascidia lepadiformis</name>
    <dbReference type="NCBI Taxonomy" id="159417"/>
    <lineage>
        <taxon>Eukaryota</taxon>
        <taxon>Metazoa</taxon>
        <taxon>Chordata</taxon>
        <taxon>Tunicata</taxon>
        <taxon>Ascidiacea</taxon>
        <taxon>Aplousobranchia</taxon>
        <taxon>Clavelinidae</taxon>
        <taxon>Clavelina</taxon>
    </lineage>
</organism>
<gene>
    <name evidence="2" type="ORF">CVLEPA_LOCUS28107</name>
</gene>
<feature type="compositionally biased region" description="Polar residues" evidence="1">
    <location>
        <begin position="154"/>
        <end position="169"/>
    </location>
</feature>
<evidence type="ECO:0000313" key="2">
    <source>
        <dbReference type="EMBL" id="CAK8694766.1"/>
    </source>
</evidence>
<proteinExistence type="predicted"/>
<dbReference type="Proteomes" id="UP001642483">
    <property type="component" value="Unassembled WGS sequence"/>
</dbReference>
<feature type="compositionally biased region" description="Basic and acidic residues" evidence="1">
    <location>
        <begin position="143"/>
        <end position="153"/>
    </location>
</feature>
<feature type="region of interest" description="Disordered" evidence="1">
    <location>
        <begin position="12"/>
        <end position="34"/>
    </location>
</feature>